<dbReference type="Gene3D" id="3.30.450.180">
    <property type="match status" value="1"/>
</dbReference>
<dbReference type="PANTHER" id="PTHR35010:SF2">
    <property type="entry name" value="BLL4672 PROTEIN"/>
    <property type="match status" value="1"/>
</dbReference>
<feature type="domain" description="HTH cro/C1-type" evidence="1">
    <location>
        <begin position="28"/>
        <end position="100"/>
    </location>
</feature>
<dbReference type="InterPro" id="IPR041413">
    <property type="entry name" value="MLTR_LBD"/>
</dbReference>
<dbReference type="Gene3D" id="1.10.260.40">
    <property type="entry name" value="lambda repressor-like DNA-binding domains"/>
    <property type="match status" value="1"/>
</dbReference>
<dbReference type="Pfam" id="PF17765">
    <property type="entry name" value="MLTR_LBD"/>
    <property type="match status" value="1"/>
</dbReference>
<dbReference type="EMBL" id="BAAATL010000007">
    <property type="protein sequence ID" value="GAA2474576.1"/>
    <property type="molecule type" value="Genomic_DNA"/>
</dbReference>
<dbReference type="RefSeq" id="WP_346079243.1">
    <property type="nucleotide sequence ID" value="NZ_BAAATL010000007.1"/>
</dbReference>
<dbReference type="InterPro" id="IPR010982">
    <property type="entry name" value="Lambda_DNA-bd_dom_sf"/>
</dbReference>
<comment type="caution">
    <text evidence="2">The sequence shown here is derived from an EMBL/GenBank/DDBJ whole genome shotgun (WGS) entry which is preliminary data.</text>
</comment>
<dbReference type="PANTHER" id="PTHR35010">
    <property type="entry name" value="BLL4672 PROTEIN-RELATED"/>
    <property type="match status" value="1"/>
</dbReference>
<gene>
    <name evidence="2" type="ORF">GCM10010422_17240</name>
</gene>
<evidence type="ECO:0000313" key="2">
    <source>
        <dbReference type="EMBL" id="GAA2474576.1"/>
    </source>
</evidence>
<evidence type="ECO:0000259" key="1">
    <source>
        <dbReference type="SMART" id="SM00530"/>
    </source>
</evidence>
<dbReference type="InterPro" id="IPR001387">
    <property type="entry name" value="Cro/C1-type_HTH"/>
</dbReference>
<reference evidence="3" key="1">
    <citation type="journal article" date="2019" name="Int. J. Syst. Evol. Microbiol.">
        <title>The Global Catalogue of Microorganisms (GCM) 10K type strain sequencing project: providing services to taxonomists for standard genome sequencing and annotation.</title>
        <authorList>
            <consortium name="The Broad Institute Genomics Platform"/>
            <consortium name="The Broad Institute Genome Sequencing Center for Infectious Disease"/>
            <person name="Wu L."/>
            <person name="Ma J."/>
        </authorList>
    </citation>
    <scope>NUCLEOTIDE SEQUENCE [LARGE SCALE GENOMIC DNA]</scope>
    <source>
        <strain evidence="3">JCM 6923</strain>
    </source>
</reference>
<proteinExistence type="predicted"/>
<evidence type="ECO:0000313" key="3">
    <source>
        <dbReference type="Proteomes" id="UP001501721"/>
    </source>
</evidence>
<dbReference type="Proteomes" id="UP001501721">
    <property type="component" value="Unassembled WGS sequence"/>
</dbReference>
<organism evidence="2 3">
    <name type="scientific">Streptomyces graminearus</name>
    <dbReference type="NCBI Taxonomy" id="284030"/>
    <lineage>
        <taxon>Bacteria</taxon>
        <taxon>Bacillati</taxon>
        <taxon>Actinomycetota</taxon>
        <taxon>Actinomycetes</taxon>
        <taxon>Kitasatosporales</taxon>
        <taxon>Streptomycetaceae</taxon>
        <taxon>Streptomyces</taxon>
    </lineage>
</organism>
<sequence>MATMTSTATDQGSAAGGAEIRRHELAAFLRSRRERIAPEQVGLPRGPRRRTPGLRREEVAHLSAVGVTWYTWLEQARAIQVSVQVLDALARTLRLDASERAHLFQLAGANDPAPGARCPSVTPALREMLDRLGPIPASVQNSRYDIVAYNRTYALLMGADLDEIPPEDRNCILLAYTDPHWRAAIVHLEESQRLMAARLRAALAGHLGEPAWKMLLKRLEESPEFRENWERYEVVGHRSKTKEFVNPHVGLLTLEHTDLWLAPELGGRMVTYTPKNEETRERLERLHRLAQGSPARESAGQGS</sequence>
<name>A0ABP5Y9G8_9ACTN</name>
<protein>
    <submittedName>
        <fullName evidence="2">Helix-turn-helix transcriptional regulator</fullName>
    </submittedName>
</protein>
<dbReference type="SMART" id="SM00530">
    <property type="entry name" value="HTH_XRE"/>
    <property type="match status" value="1"/>
</dbReference>
<keyword evidence="3" id="KW-1185">Reference proteome</keyword>
<accession>A0ABP5Y9G8</accession>
<dbReference type="Pfam" id="PF13560">
    <property type="entry name" value="HTH_31"/>
    <property type="match status" value="1"/>
</dbReference>